<evidence type="ECO:0000313" key="4">
    <source>
        <dbReference type="Proteomes" id="UP000199600"/>
    </source>
</evidence>
<protein>
    <submittedName>
        <fullName evidence="3">Calcium-binding EF-hand</fullName>
    </submittedName>
</protein>
<dbReference type="Proteomes" id="UP000199600">
    <property type="component" value="Unassembled WGS sequence"/>
</dbReference>
<feature type="domain" description="EF-hand" evidence="2">
    <location>
        <begin position="68"/>
        <end position="103"/>
    </location>
</feature>
<feature type="region of interest" description="Disordered" evidence="1">
    <location>
        <begin position="109"/>
        <end position="222"/>
    </location>
</feature>
<dbReference type="PROSITE" id="PS50222">
    <property type="entry name" value="EF_HAND_2"/>
    <property type="match status" value="3"/>
</dbReference>
<feature type="compositionally biased region" description="Polar residues" evidence="1">
    <location>
        <begin position="190"/>
        <end position="202"/>
    </location>
</feature>
<dbReference type="PROSITE" id="PS00018">
    <property type="entry name" value="EF_HAND_1"/>
    <property type="match status" value="1"/>
</dbReference>
<dbReference type="InterPro" id="IPR002048">
    <property type="entry name" value="EF_hand_dom"/>
</dbReference>
<dbReference type="SMART" id="SM00054">
    <property type="entry name" value="EFh"/>
    <property type="match status" value="3"/>
</dbReference>
<feature type="domain" description="EF-hand" evidence="2">
    <location>
        <begin position="24"/>
        <end position="59"/>
    </location>
</feature>
<dbReference type="PANTHER" id="PTHR34574">
    <property type="entry name" value="CALCIUM-BINDING EF-HAND FAMILY PROTEIN-RELATED"/>
    <property type="match status" value="1"/>
</dbReference>
<reference evidence="3 4" key="1">
    <citation type="submission" date="2016-06" db="EMBL/GenBank/DDBJ databases">
        <authorList>
            <person name="Kjaerup R.B."/>
            <person name="Dalgaard T.S."/>
            <person name="Juul-Madsen H.R."/>
        </authorList>
    </citation>
    <scope>NUCLEOTIDE SEQUENCE [LARGE SCALE GENOMIC DNA]</scope>
    <source>
        <strain evidence="3">2</strain>
    </source>
</reference>
<proteinExistence type="predicted"/>
<dbReference type="PANTHER" id="PTHR34574:SF2">
    <property type="entry name" value="CALCIUM-BINDING EF-HAND FAMILY PROTEIN"/>
    <property type="match status" value="1"/>
</dbReference>
<name>A0A1A8XUN7_9RHOO</name>
<evidence type="ECO:0000313" key="3">
    <source>
        <dbReference type="EMBL" id="SBT07658.1"/>
    </source>
</evidence>
<feature type="domain" description="EF-hand" evidence="2">
    <location>
        <begin position="171"/>
        <end position="197"/>
    </location>
</feature>
<dbReference type="Pfam" id="PF13202">
    <property type="entry name" value="EF-hand_5"/>
    <property type="match status" value="1"/>
</dbReference>
<accession>A0A1A8XUN7</accession>
<feature type="compositionally biased region" description="Low complexity" evidence="1">
    <location>
        <begin position="204"/>
        <end position="222"/>
    </location>
</feature>
<dbReference type="SUPFAM" id="SSF47473">
    <property type="entry name" value="EF-hand"/>
    <property type="match status" value="1"/>
</dbReference>
<dbReference type="RefSeq" id="WP_186410958.1">
    <property type="nucleotide sequence ID" value="NZ_FLQY01000146.1"/>
</dbReference>
<dbReference type="Pfam" id="PF13499">
    <property type="entry name" value="EF-hand_7"/>
    <property type="match status" value="1"/>
</dbReference>
<feature type="compositionally biased region" description="Polar residues" evidence="1">
    <location>
        <begin position="148"/>
        <end position="173"/>
    </location>
</feature>
<feature type="compositionally biased region" description="Pro residues" evidence="1">
    <location>
        <begin position="128"/>
        <end position="138"/>
    </location>
</feature>
<organism evidence="3 4">
    <name type="scientific">Candidatus Propionivibrio aalborgensis</name>
    <dbReference type="NCBI Taxonomy" id="1860101"/>
    <lineage>
        <taxon>Bacteria</taxon>
        <taxon>Pseudomonadati</taxon>
        <taxon>Pseudomonadota</taxon>
        <taxon>Betaproteobacteria</taxon>
        <taxon>Rhodocyclales</taxon>
        <taxon>Rhodocyclaceae</taxon>
        <taxon>Propionivibrio</taxon>
    </lineage>
</organism>
<dbReference type="InterPro" id="IPR018247">
    <property type="entry name" value="EF_Hand_1_Ca_BS"/>
</dbReference>
<dbReference type="EMBL" id="FLQY01000146">
    <property type="protein sequence ID" value="SBT07658.1"/>
    <property type="molecule type" value="Genomic_DNA"/>
</dbReference>
<evidence type="ECO:0000256" key="1">
    <source>
        <dbReference type="SAM" id="MobiDB-lite"/>
    </source>
</evidence>
<dbReference type="InterPro" id="IPR011992">
    <property type="entry name" value="EF-hand-dom_pair"/>
</dbReference>
<dbReference type="AlphaFoldDB" id="A0A1A8XUN7"/>
<sequence>MSSIGGIGSSYNSSMMQGMRQRPDTTKMAEELFSQLDTSGQGFIQKSDLQTAFDKISSISSSSSSTTSTSSTVDELFSTLDADSNGKVSKQEFTDTLARLQNALDQQYFDGRMQTAMQAGGTEGMGSRPPPPPPPPGGGPSMTKDELTSTLDQIGTSDSRNALMSSIVQNFEQADTDGDGKVSFQEAMAFQQSSGGASSPVPTASADSSIGSASSPSSGGNSEAKVMMQIMKLMQAYNIGNDQNQYSGLLSTLSASA</sequence>
<evidence type="ECO:0000259" key="2">
    <source>
        <dbReference type="PROSITE" id="PS50222"/>
    </source>
</evidence>
<gene>
    <name evidence="3" type="ORF">PROAA_230007</name>
</gene>
<dbReference type="Gene3D" id="1.10.238.10">
    <property type="entry name" value="EF-hand"/>
    <property type="match status" value="2"/>
</dbReference>
<keyword evidence="4" id="KW-1185">Reference proteome</keyword>
<feature type="region of interest" description="Disordered" evidence="1">
    <location>
        <begin position="1"/>
        <end position="27"/>
    </location>
</feature>
<dbReference type="GO" id="GO:0005509">
    <property type="term" value="F:calcium ion binding"/>
    <property type="evidence" value="ECO:0007669"/>
    <property type="project" value="InterPro"/>
</dbReference>